<dbReference type="Proteomes" id="UP001159364">
    <property type="component" value="Linkage Group LG06"/>
</dbReference>
<organism evidence="2 3">
    <name type="scientific">Erythroxylum novogranatense</name>
    <dbReference type="NCBI Taxonomy" id="1862640"/>
    <lineage>
        <taxon>Eukaryota</taxon>
        <taxon>Viridiplantae</taxon>
        <taxon>Streptophyta</taxon>
        <taxon>Embryophyta</taxon>
        <taxon>Tracheophyta</taxon>
        <taxon>Spermatophyta</taxon>
        <taxon>Magnoliopsida</taxon>
        <taxon>eudicotyledons</taxon>
        <taxon>Gunneridae</taxon>
        <taxon>Pentapetalae</taxon>
        <taxon>rosids</taxon>
        <taxon>fabids</taxon>
        <taxon>Malpighiales</taxon>
        <taxon>Erythroxylaceae</taxon>
        <taxon>Erythroxylum</taxon>
    </lineage>
</organism>
<name>A0AAV8T2S6_9ROSI</name>
<accession>A0AAV8T2S6</accession>
<comment type="caution">
    <text evidence="2">The sequence shown here is derived from an EMBL/GenBank/DDBJ whole genome shotgun (WGS) entry which is preliminary data.</text>
</comment>
<keyword evidence="3" id="KW-1185">Reference proteome</keyword>
<sequence length="138" mass="15534">MTYITRQLKGYIYISSFRGFMAGLLRPPLSKRPRSSDREEAPDPTDHNTVDPLGDSTAACEMDEVEQGFNVVAKSNNLLKDELLSLKYSGDGRKLERGEGSNRFAGLVDEMEEAESVERTHVEYGRCLLHTNKKHAEL</sequence>
<proteinExistence type="predicted"/>
<feature type="region of interest" description="Disordered" evidence="1">
    <location>
        <begin position="28"/>
        <end position="56"/>
    </location>
</feature>
<reference evidence="2 3" key="1">
    <citation type="submission" date="2021-09" db="EMBL/GenBank/DDBJ databases">
        <title>Genomic insights and catalytic innovation underlie evolution of tropane alkaloids biosynthesis.</title>
        <authorList>
            <person name="Wang Y.-J."/>
            <person name="Tian T."/>
            <person name="Huang J.-P."/>
            <person name="Huang S.-X."/>
        </authorList>
    </citation>
    <scope>NUCLEOTIDE SEQUENCE [LARGE SCALE GENOMIC DNA]</scope>
    <source>
        <strain evidence="2">KIB-2018</strain>
        <tissue evidence="2">Leaf</tissue>
    </source>
</reference>
<protein>
    <submittedName>
        <fullName evidence="2">Uncharacterized protein</fullName>
    </submittedName>
</protein>
<evidence type="ECO:0000256" key="1">
    <source>
        <dbReference type="SAM" id="MobiDB-lite"/>
    </source>
</evidence>
<dbReference type="EMBL" id="JAIWQS010000006">
    <property type="protein sequence ID" value="KAJ8761061.1"/>
    <property type="molecule type" value="Genomic_DNA"/>
</dbReference>
<feature type="compositionally biased region" description="Basic and acidic residues" evidence="1">
    <location>
        <begin position="34"/>
        <end position="49"/>
    </location>
</feature>
<dbReference type="AlphaFoldDB" id="A0AAV8T2S6"/>
<gene>
    <name evidence="2" type="ORF">K2173_000740</name>
</gene>
<evidence type="ECO:0000313" key="3">
    <source>
        <dbReference type="Proteomes" id="UP001159364"/>
    </source>
</evidence>
<evidence type="ECO:0000313" key="2">
    <source>
        <dbReference type="EMBL" id="KAJ8761061.1"/>
    </source>
</evidence>